<dbReference type="Pfam" id="PF00078">
    <property type="entry name" value="RVT_1"/>
    <property type="match status" value="1"/>
</dbReference>
<feature type="domain" description="Reverse transcriptase" evidence="1">
    <location>
        <begin position="1"/>
        <end position="127"/>
    </location>
</feature>
<dbReference type="InterPro" id="IPR000477">
    <property type="entry name" value="RT_dom"/>
</dbReference>
<proteinExistence type="predicted"/>
<dbReference type="EMBL" id="CACVKT020009700">
    <property type="protein sequence ID" value="CAC5422802.1"/>
    <property type="molecule type" value="Genomic_DNA"/>
</dbReference>
<dbReference type="PANTHER" id="PTHR33332">
    <property type="entry name" value="REVERSE TRANSCRIPTASE DOMAIN-CONTAINING PROTEIN"/>
    <property type="match status" value="1"/>
</dbReference>
<sequence length="289" mass="32945">MNRTQRVAIGSVQSEDIKLDFGVPQGSVLGLKLYCIFAKPVGEICRRHGMSYHSYTDDTQVYQIIRPQGDCCNLSKHLEKCLSDIGDWMSANMLKLNEDKTELIIFALKHQLKHLSDFRLTFDGTVLSDVSCVKNLGMYFDKTIIMEHQASAITKACFYQIRNIGRIRSLISVEACKTLVCSLVTSRLDYGNALLYGTNTNIISKLQWVQSTAARLITQKRKFDSITSVLISLHWLPIHYRCQYKLLLYVYKAQHGKAPSYLQDLITPYKPSRSLRSENSMLLHPPNDV</sequence>
<gene>
    <name evidence="2" type="ORF">MCOR_54824</name>
</gene>
<protein>
    <recommendedName>
        <fullName evidence="1">Reverse transcriptase domain-containing protein</fullName>
    </recommendedName>
</protein>
<dbReference type="Proteomes" id="UP000507470">
    <property type="component" value="Unassembled WGS sequence"/>
</dbReference>
<reference evidence="2 3" key="1">
    <citation type="submission" date="2020-06" db="EMBL/GenBank/DDBJ databases">
        <authorList>
            <person name="Li R."/>
            <person name="Bekaert M."/>
        </authorList>
    </citation>
    <scope>NUCLEOTIDE SEQUENCE [LARGE SCALE GENOMIC DNA]</scope>
    <source>
        <strain evidence="3">wild</strain>
    </source>
</reference>
<name>A0A6J8ESY6_MYTCO</name>
<evidence type="ECO:0000313" key="2">
    <source>
        <dbReference type="EMBL" id="CAC5422802.1"/>
    </source>
</evidence>
<dbReference type="AlphaFoldDB" id="A0A6J8ESY6"/>
<evidence type="ECO:0000259" key="1">
    <source>
        <dbReference type="PROSITE" id="PS50878"/>
    </source>
</evidence>
<accession>A0A6J8ESY6</accession>
<dbReference type="OrthoDB" id="6155763at2759"/>
<keyword evidence="3" id="KW-1185">Reference proteome</keyword>
<organism evidence="2 3">
    <name type="scientific">Mytilus coruscus</name>
    <name type="common">Sea mussel</name>
    <dbReference type="NCBI Taxonomy" id="42192"/>
    <lineage>
        <taxon>Eukaryota</taxon>
        <taxon>Metazoa</taxon>
        <taxon>Spiralia</taxon>
        <taxon>Lophotrochozoa</taxon>
        <taxon>Mollusca</taxon>
        <taxon>Bivalvia</taxon>
        <taxon>Autobranchia</taxon>
        <taxon>Pteriomorphia</taxon>
        <taxon>Mytilida</taxon>
        <taxon>Mytiloidea</taxon>
        <taxon>Mytilidae</taxon>
        <taxon>Mytilinae</taxon>
        <taxon>Mytilus</taxon>
    </lineage>
</organism>
<dbReference type="PROSITE" id="PS50878">
    <property type="entry name" value="RT_POL"/>
    <property type="match status" value="1"/>
</dbReference>
<evidence type="ECO:0000313" key="3">
    <source>
        <dbReference type="Proteomes" id="UP000507470"/>
    </source>
</evidence>